<name>A0A5N6RBT4_9ROSI</name>
<evidence type="ECO:0000313" key="9">
    <source>
        <dbReference type="Proteomes" id="UP000327013"/>
    </source>
</evidence>
<dbReference type="PROSITE" id="PS50090">
    <property type="entry name" value="MYB_LIKE"/>
    <property type="match status" value="2"/>
</dbReference>
<keyword evidence="3" id="KW-0238">DNA-binding</keyword>
<dbReference type="GO" id="GO:0005634">
    <property type="term" value="C:nucleus"/>
    <property type="evidence" value="ECO:0007669"/>
    <property type="project" value="UniProtKB-SubCell"/>
</dbReference>
<feature type="region of interest" description="Disordered" evidence="5">
    <location>
        <begin position="115"/>
        <end position="180"/>
    </location>
</feature>
<dbReference type="InterPro" id="IPR017930">
    <property type="entry name" value="Myb_dom"/>
</dbReference>
<evidence type="ECO:0000256" key="2">
    <source>
        <dbReference type="ARBA" id="ARBA00022737"/>
    </source>
</evidence>
<evidence type="ECO:0000256" key="3">
    <source>
        <dbReference type="ARBA" id="ARBA00023125"/>
    </source>
</evidence>
<feature type="domain" description="HTH myb-type" evidence="7">
    <location>
        <begin position="9"/>
        <end position="61"/>
    </location>
</feature>
<dbReference type="InterPro" id="IPR015495">
    <property type="entry name" value="Myb_TF_plants"/>
</dbReference>
<evidence type="ECO:0000256" key="1">
    <source>
        <dbReference type="ARBA" id="ARBA00004123"/>
    </source>
</evidence>
<sequence>MVRTPSCDKNGLKKGTWTAEEDRKLTAYVTRYGCWNWRQLPKFAGLSRCGKSCRLRWMNYLRPNIKRGNYSQEEEDTIIKLHESMGNRWSVIAAQLPGRTDNEIKNHWHTNLKKRVRQNSSVSNEEKHDTNNLAPREKRQKRLKQPNNSLANQITSQIIDSSPSSPQPCSSGSSTISKDTAVATSTEAYEETSGNFWTEPFLIDCSFVSSDFLEQPFMNTEYISPVFDEFFCPYGLYEEKLNSNNLSQIIDSSPSSPQLSSSELSSITRDTAAATSTNMAADDNVTSSEAYAETSGDFWPQPFSADNSYVPNDFLEPFMDAEYLSPVFDEFMCLYGFDGEHEGFN</sequence>
<reference evidence="8 9" key="1">
    <citation type="submission" date="2019-06" db="EMBL/GenBank/DDBJ databases">
        <title>A chromosomal-level reference genome of Carpinus fangiana (Coryloideae, Betulaceae).</title>
        <authorList>
            <person name="Yang X."/>
            <person name="Wang Z."/>
            <person name="Zhang L."/>
            <person name="Hao G."/>
            <person name="Liu J."/>
            <person name="Yang Y."/>
        </authorList>
    </citation>
    <scope>NUCLEOTIDE SEQUENCE [LARGE SCALE GENOMIC DNA]</scope>
    <source>
        <strain evidence="8">Cfa_2016G</strain>
        <tissue evidence="8">Leaf</tissue>
    </source>
</reference>
<evidence type="ECO:0000256" key="4">
    <source>
        <dbReference type="ARBA" id="ARBA00023242"/>
    </source>
</evidence>
<dbReference type="SMART" id="SM00717">
    <property type="entry name" value="SANT"/>
    <property type="match status" value="2"/>
</dbReference>
<dbReference type="PROSITE" id="PS51294">
    <property type="entry name" value="HTH_MYB"/>
    <property type="match status" value="2"/>
</dbReference>
<protein>
    <submittedName>
        <fullName evidence="8">Uncharacterized protein</fullName>
    </submittedName>
</protein>
<dbReference type="AlphaFoldDB" id="A0A5N6RBT4"/>
<dbReference type="InterPro" id="IPR001005">
    <property type="entry name" value="SANT/Myb"/>
</dbReference>
<dbReference type="PANTHER" id="PTHR10641">
    <property type="entry name" value="MYB FAMILY TRANSCRIPTION FACTOR"/>
    <property type="match status" value="1"/>
</dbReference>
<organism evidence="8 9">
    <name type="scientific">Carpinus fangiana</name>
    <dbReference type="NCBI Taxonomy" id="176857"/>
    <lineage>
        <taxon>Eukaryota</taxon>
        <taxon>Viridiplantae</taxon>
        <taxon>Streptophyta</taxon>
        <taxon>Embryophyta</taxon>
        <taxon>Tracheophyta</taxon>
        <taxon>Spermatophyta</taxon>
        <taxon>Magnoliopsida</taxon>
        <taxon>eudicotyledons</taxon>
        <taxon>Gunneridae</taxon>
        <taxon>Pentapetalae</taxon>
        <taxon>rosids</taxon>
        <taxon>fabids</taxon>
        <taxon>Fagales</taxon>
        <taxon>Betulaceae</taxon>
        <taxon>Carpinus</taxon>
    </lineage>
</organism>
<dbReference type="CDD" id="cd00167">
    <property type="entry name" value="SANT"/>
    <property type="match status" value="2"/>
</dbReference>
<dbReference type="EMBL" id="CM017326">
    <property type="protein sequence ID" value="KAE8075816.1"/>
    <property type="molecule type" value="Genomic_DNA"/>
</dbReference>
<dbReference type="OrthoDB" id="2143914at2759"/>
<dbReference type="InterPro" id="IPR009057">
    <property type="entry name" value="Homeodomain-like_sf"/>
</dbReference>
<dbReference type="GO" id="GO:0003677">
    <property type="term" value="F:DNA binding"/>
    <property type="evidence" value="ECO:0007669"/>
    <property type="project" value="UniProtKB-KW"/>
</dbReference>
<keyword evidence="9" id="KW-1185">Reference proteome</keyword>
<evidence type="ECO:0000259" key="7">
    <source>
        <dbReference type="PROSITE" id="PS51294"/>
    </source>
</evidence>
<accession>A0A5N6RBT4</accession>
<dbReference type="PANTHER" id="PTHR10641:SF1418">
    <property type="entry name" value="MYB-RELATED TRANSCRIPTION FACTOR"/>
    <property type="match status" value="1"/>
</dbReference>
<comment type="subcellular location">
    <subcellularLocation>
        <location evidence="1">Nucleus</location>
    </subcellularLocation>
</comment>
<dbReference type="SUPFAM" id="SSF46689">
    <property type="entry name" value="Homeodomain-like"/>
    <property type="match status" value="1"/>
</dbReference>
<dbReference type="Proteomes" id="UP000327013">
    <property type="component" value="Chromosome 6"/>
</dbReference>
<evidence type="ECO:0000259" key="6">
    <source>
        <dbReference type="PROSITE" id="PS50090"/>
    </source>
</evidence>
<feature type="compositionally biased region" description="Low complexity" evidence="5">
    <location>
        <begin position="153"/>
        <end position="177"/>
    </location>
</feature>
<dbReference type="FunFam" id="1.10.10.60:FF:000001">
    <property type="entry name" value="MYB-related transcription factor"/>
    <property type="match status" value="1"/>
</dbReference>
<evidence type="ECO:0000256" key="5">
    <source>
        <dbReference type="SAM" id="MobiDB-lite"/>
    </source>
</evidence>
<dbReference type="Pfam" id="PF00249">
    <property type="entry name" value="Myb_DNA-binding"/>
    <property type="match status" value="2"/>
</dbReference>
<feature type="domain" description="Myb-like" evidence="6">
    <location>
        <begin position="62"/>
        <end position="112"/>
    </location>
</feature>
<feature type="region of interest" description="Disordered" evidence="5">
    <location>
        <begin position="248"/>
        <end position="267"/>
    </location>
</feature>
<keyword evidence="2" id="KW-0677">Repeat</keyword>
<proteinExistence type="predicted"/>
<gene>
    <name evidence="8" type="ORF">FH972_014503</name>
</gene>
<feature type="domain" description="HTH myb-type" evidence="7">
    <location>
        <begin position="62"/>
        <end position="116"/>
    </location>
</feature>
<keyword evidence="4" id="KW-0539">Nucleus</keyword>
<dbReference type="Gene3D" id="1.10.10.60">
    <property type="entry name" value="Homeodomain-like"/>
    <property type="match status" value="2"/>
</dbReference>
<feature type="domain" description="Myb-like" evidence="6">
    <location>
        <begin position="9"/>
        <end position="61"/>
    </location>
</feature>
<evidence type="ECO:0000313" key="8">
    <source>
        <dbReference type="EMBL" id="KAE8075816.1"/>
    </source>
</evidence>